<feature type="region of interest" description="Disordered" evidence="1">
    <location>
        <begin position="203"/>
        <end position="409"/>
    </location>
</feature>
<feature type="compositionally biased region" description="Polar residues" evidence="1">
    <location>
        <begin position="295"/>
        <end position="304"/>
    </location>
</feature>
<feature type="compositionally biased region" description="Polar residues" evidence="1">
    <location>
        <begin position="2383"/>
        <end position="2392"/>
    </location>
</feature>
<feature type="compositionally biased region" description="Low complexity" evidence="1">
    <location>
        <begin position="2960"/>
        <end position="2975"/>
    </location>
</feature>
<dbReference type="RefSeq" id="WP_146605794.1">
    <property type="nucleotide sequence ID" value="NZ_POTY01000157.1"/>
</dbReference>
<protein>
    <recommendedName>
        <fullName evidence="4">Tox-PL domain-containing protein</fullName>
    </recommendedName>
</protein>
<evidence type="ECO:0008006" key="4">
    <source>
        <dbReference type="Google" id="ProtNLM"/>
    </source>
</evidence>
<organism evidence="2 3">
    <name type="scientific">Micromonospora craterilacus</name>
    <dbReference type="NCBI Taxonomy" id="1655439"/>
    <lineage>
        <taxon>Bacteria</taxon>
        <taxon>Bacillati</taxon>
        <taxon>Actinomycetota</taxon>
        <taxon>Actinomycetes</taxon>
        <taxon>Micromonosporales</taxon>
        <taxon>Micromonosporaceae</taxon>
        <taxon>Micromonospora</taxon>
    </lineage>
</organism>
<gene>
    <name evidence="2" type="ORF">C1I95_22420</name>
</gene>
<feature type="region of interest" description="Disordered" evidence="1">
    <location>
        <begin position="2057"/>
        <end position="2110"/>
    </location>
</feature>
<evidence type="ECO:0000313" key="2">
    <source>
        <dbReference type="EMBL" id="PZG14118.1"/>
    </source>
</evidence>
<name>A0A2W2ENY1_9ACTN</name>
<sequence length="3280" mass="356213">MPTEPDGKVAGLERWLDRTTSREASLSGDPATDCVPLAWDVFAEMHGRRSNPLAQNLTAGYGVAETLSEGTSAIDAAELVRTLGGQTPTTNDGDAVLNYLAGTPGAMALVVARPRRDRSHVFWLVADGRDGQVVPRWVDPQQPGLFGHDARTVTPDTKFWAQQLRSPDTRMLVLGPDGGSVDLTLQPRDLTVAGLLDAPTGARAAAGLSGQPNTERAESPTAGDFELQPLHGRPAGESSVPEQAIGTATPTAENNPERTLPQEANQLSTRPDDPRTESLGASSSTLQARPDDGSGTATSGSQPRPEQPSRPEDDGRDVGHDERDSGQDNGREGSRDGGPEDGLDGGREDGREGGQEDGQEDGRDGGRDEGRGGGRGDGRGGGRDGAEPIRPEFAGGPPRDDVTTTTETTERLRTQDRAFLLGDGNHLLAAVLYGDLDAAVSQVRWSPEALVELRNLRTWRERGLRTVSTSALTHAVGDLRRDLSARIDRLRPADLAALRRVDSPALRTAQFGDNATLRRALRNLLAADIAHDHSLAGPMLVGALLNRPVVVDDGAAATLLGRGATTDAPIRLFRRVQDGTGSAEFHAHIEAAAPPPVYQTVLPPQPVPAPVELSALNQPRAAVHFATGRYRTLAPGQGLETVAGTIADRIERLAAGRPIDGAAINVTVEGGGNTRRRWNAPFDMGRRRAATATRLIEPLVRAELLQRLGGRAPIIMFRQQTRGNMPAEGVTGDGVNRAVTIDLSIDGTWQDARAVANPAFNPTTARYPLENGDLDSIAFAAALPAHTLPDLERLIGRLREIGDENNVPRDAPVWDQLPGLLINNYRHLVGDGMMLFLGNVEVLVHLDPTDPRPEVAPALSGTPDPTSRTAQVKVTETIHGTFQVGAHSESRGSPTQFASGGVSLGASFGVSPVGLLAVRVGVAMRFMSNLISRSTGTVRDAEVGRVEDTRSPSRLFSAAASYDLQVRTRSEQTWDSIPTERVDAAERLTVTLPENYLSRGEPGLAGQIAAAAGSWQRTPADAGNRLPNIFYASGLTGTRLLADDIIRQMEAVRGQIPLGHPIRANVWHRVSNLDTHLDKAVNRSRGYQFTVLEDDRIIADVRIRSRRRGYGEAVSAPHDKGHLEEVRTAISGTVSGQTVSNDTSVEASTDFVLAEAPGLRASVRAPFVRFGWSNRDSNNSGRLGLWVLVSRYAGFTTAYKMDFDHQAVVHVRRRRNVLRRHRPGTSWKVRLRSNLQGAHRPPHDPRTVLGRAMVRVPTGDAVSHGIERPPPPGIVAPTVPPTAFTAKEPAAVPHHAREGRGIGKGIVEVDPQLVDHLVDQIERELDRHGYLVVDPNQPFESRSRWSRTRDSQVRNGALLRKLLSNAGLESNYDGIHQDGLPITLRKRHSGWFTFYRVRTARVTIKAGPPQDFDAYGMLGQAQDPTSNPRLTKDKQIVNLEMGLDSAGSSAGGGSRITAGVRSRFTPTERNTELQGAGLGVEFDRGVSGNQSVNHVSNMPRLMEYQGELTEFETTSDYQVTIDYGRTWSWRRMAMWARPSYVGPRLRSTALARVVPAFNSKATHDRGQGRTLPNVSQTPASVLEHAAVSYLDSTGLIPRGREAVGAMAHPGGSADEEVSTFLDHTQVLSHLPEILGGRYTTDALFEGQFWRDKYRTLSVGAELGASEFVGATNDPYVLGLIKLSLTQAGTSSSRSYGSGVTPLDVAAGGDPGSSHVVGLSGSTGHGMRWGRERGRAAKQTGGRELLELNFHRAYAFRAPIEYSLVTGKTKRAKLFPNSDYVPREERVEAEPMIYVLSEPDALEHYANGEVPIDTEQLLDVLTRWSSGELKLSHRLMARVLTQWNSAAPDRDVLAGLRADAARDLARSYAWSDLEVPPAVANDFRSAFGMPLERDPATAARRLVVPDYLRPGTGQISLGHTGVHTITLNEGRELSDVITDAVEAFEPGLLGKIHDDLPRMGDTELRRWWHRAAQVQPFVGRLQGGIDAIQSIFDGGRAKPLLEQMLDPEGVTLTFANPHAWVAQDMIEVKVTARLTSTPEYRDYVPESGLETYRHRYVEQQESSRGQFTRSTGLGLSGTVDDRPEPPPSLEQQRSDNEVKLGAGPGVRWADGVTRGRTNTEQFSYESTVYDWGNHYRADANVTISVEVRRVKMGGRAPTNFITSGLNRLGVRTGLQPRILEATSTDIDGSVTLKVPKSVAEATPISPPTGLRGTINPQQMPPDAFVDAVQLHGAHEATRDLLGALFVRPVKWNHWWETSWPNRRDYHTSPAMRALATRDMLAVNLIPALAPEGVSIAEGVFLPGRSSRRADIRLHGRLEEMVAVADLENTGTGRYVKYQQGTSFTTTHSTPYVTASGSAGGPTRLGVADENSPGESYGAHRTDGVTDNSRQAPRSHSDTIADSYRRENHVKQQGPAVLVRMRGRYWLEGNKHIEHKLRATSQGRRRISDEFTGDVYVVMFKADYEEMVTQQRRSELSRAMPRIGRQGSPLVDLTTALNQLPAAVTETAVPPGRTDIAMRNHLGAVAGGLRGVGSGDVLVAEVHAAEQERQLADVLDAWARQHLTPQEIAAVHEWHRREPDGQDLYSLMVEEVNAGRPRDHWLEPPLVARLHRDPLNTAQALARELRAPIELRLLGERNTINRRYGIDRDGWYVELMPAATSVRPVPAEQAVNLLPQALRDEAAQLGIGREELVNLYDGANLSDRVQALVEARRSETESPSSVPLTDAQKQALAARQLRVLDQTTGRDAWLESVITTARNQPNPSAVVRQVGEATVDDLRTTIARRRGLPDDAPLPSRTAIAATLGIGVETIDTDGVGSIADVDGRDSGSSVGPTRESRLTVVAVGEEGHYRPTAPAPVSAPPREPGPEPEPVREPQRESEQGPESEQEQEPQRESEPQRAAVVEQAPAPVPPAPRPLSLSLSSSTPPTPAGSPRIPTGESLVGRPTPQSPVSQRRDERAVDSPPEATTAQSTAETSQGRLSRTLGEQSELYRIRASLEQQLREHVDAHPRRDERLRVIEQHTSAPPAQSPTANSELIGVLRGLLTTYQQQDQPARPSVLRLGRSPDWWHEGERNRPGQFYSPNASQQNWLSANGRSVGWVAANGDCAFAAVLETLSAHRVSTAANLVADAAGLARPGLLADAPALRDFLALLIERARTRPHTHRELALSEMGVVSEPAPDQLDVAAFAAELRRHGSYGGEAGANFTNLLGQFLRWGRRLAQDGGGDLDVDFEVLTPNPLEVERLANPSMNVIVLVNEHYLPTRQRDTGQPSTATDELAGGVR</sequence>
<dbReference type="Proteomes" id="UP000248924">
    <property type="component" value="Unassembled WGS sequence"/>
</dbReference>
<feature type="region of interest" description="Disordered" evidence="1">
    <location>
        <begin position="3261"/>
        <end position="3280"/>
    </location>
</feature>
<keyword evidence="3" id="KW-1185">Reference proteome</keyword>
<feature type="compositionally biased region" description="Basic and acidic residues" evidence="1">
    <location>
        <begin position="307"/>
        <end position="390"/>
    </location>
</feature>
<feature type="compositionally biased region" description="Polar residues" evidence="1">
    <location>
        <begin position="2058"/>
        <end position="2072"/>
    </location>
</feature>
<reference evidence="2 3" key="1">
    <citation type="submission" date="2018-01" db="EMBL/GenBank/DDBJ databases">
        <title>Draft genome sequence of Jishengella sp. NA12.</title>
        <authorList>
            <person name="Sahin N."/>
            <person name="Ay H."/>
            <person name="Saygin H."/>
        </authorList>
    </citation>
    <scope>NUCLEOTIDE SEQUENCE [LARGE SCALE GENOMIC DNA]</scope>
    <source>
        <strain evidence="2 3">NA12</strain>
    </source>
</reference>
<dbReference type="OrthoDB" id="7064923at2"/>
<feature type="compositionally biased region" description="Basic and acidic residues" evidence="1">
    <location>
        <begin position="2868"/>
        <end position="2878"/>
    </location>
</feature>
<dbReference type="EMBL" id="POTY01000157">
    <property type="protein sequence ID" value="PZG14118.1"/>
    <property type="molecule type" value="Genomic_DNA"/>
</dbReference>
<evidence type="ECO:0000313" key="3">
    <source>
        <dbReference type="Proteomes" id="UP000248924"/>
    </source>
</evidence>
<comment type="caution">
    <text evidence="2">The sequence shown here is derived from an EMBL/GenBank/DDBJ whole genome shotgun (WGS) entry which is preliminary data.</text>
</comment>
<evidence type="ECO:0000256" key="1">
    <source>
        <dbReference type="SAM" id="MobiDB-lite"/>
    </source>
</evidence>
<feature type="compositionally biased region" description="Pro residues" evidence="1">
    <location>
        <begin position="2852"/>
        <end position="2862"/>
    </location>
</feature>
<feature type="compositionally biased region" description="Low complexity" evidence="1">
    <location>
        <begin position="2896"/>
        <end position="2905"/>
    </location>
</feature>
<proteinExistence type="predicted"/>
<feature type="region of interest" description="Disordered" evidence="1">
    <location>
        <begin position="2344"/>
        <end position="2398"/>
    </location>
</feature>
<feature type="compositionally biased region" description="Polar residues" evidence="1">
    <location>
        <begin position="2344"/>
        <end position="2355"/>
    </location>
</feature>
<feature type="region of interest" description="Disordered" evidence="1">
    <location>
        <begin position="2812"/>
        <end position="2983"/>
    </location>
</feature>
<accession>A0A2W2ENY1</accession>
<feature type="compositionally biased region" description="Low complexity" evidence="1">
    <location>
        <begin position="2914"/>
        <end position="2923"/>
    </location>
</feature>
<feature type="compositionally biased region" description="Basic and acidic residues" evidence="1">
    <location>
        <begin position="398"/>
        <end position="409"/>
    </location>
</feature>